<reference evidence="10 11" key="1">
    <citation type="submission" date="2018-06" db="EMBL/GenBank/DDBJ databases">
        <authorList>
            <consortium name="Pathogen Informatics"/>
            <person name="Doyle S."/>
        </authorList>
    </citation>
    <scope>NUCLEOTIDE SEQUENCE [LARGE SCALE GENOMIC DNA]</scope>
    <source>
        <strain evidence="10 11">NCTC9177</strain>
    </source>
</reference>
<gene>
    <name evidence="10" type="primary">ssuC_6</name>
    <name evidence="10" type="ORF">NCTC9177_07422</name>
</gene>
<dbReference type="Proteomes" id="UP000254545">
    <property type="component" value="Unassembled WGS sequence"/>
</dbReference>
<evidence type="ECO:0000313" key="11">
    <source>
        <dbReference type="Proteomes" id="UP000254545"/>
    </source>
</evidence>
<dbReference type="PANTHER" id="PTHR30151">
    <property type="entry name" value="ALKANE SULFONATE ABC TRANSPORTER-RELATED, MEMBRANE SUBUNIT"/>
    <property type="match status" value="1"/>
</dbReference>
<evidence type="ECO:0000259" key="9">
    <source>
        <dbReference type="PROSITE" id="PS50928"/>
    </source>
</evidence>
<sequence>MSSLETQKVNVHAKKRRYSNLLTIGKEPTRSQFLTISVAVFVLLLLIWWLATSSGTIKPIFLPGIENVLLRMITLAQNGTLQSDIASSLYRMIIAFTISSLMAIIIGVLAGCYGLFKAIVEPLVDFIRYMPVVAFVPLTILWTGTDDIQKFLVIWIGTFFQQVLMMIDAIKRVPSDFVGLGRTLGLSDRKTLLQIVIPSALPSIWDALRISLGWAWTWLVLAELVASTSGLAIGSSFLNAIFRQIRSSATYSCLVSWGSLLIKLCVQLSMYFSVTTGDVPDGNFDA</sequence>
<proteinExistence type="inferred from homology"/>
<comment type="subcellular location">
    <subcellularLocation>
        <location evidence="1">Cell inner membrane</location>
        <topology evidence="1">Multi-pass membrane protein</topology>
    </subcellularLocation>
    <subcellularLocation>
        <location evidence="8">Cell membrane</location>
        <topology evidence="8">Multi-pass membrane protein</topology>
    </subcellularLocation>
</comment>
<evidence type="ECO:0000256" key="5">
    <source>
        <dbReference type="ARBA" id="ARBA00022692"/>
    </source>
</evidence>
<dbReference type="PANTHER" id="PTHR30151:SF0">
    <property type="entry name" value="ABC TRANSPORTER PERMEASE PROTEIN MJ0413-RELATED"/>
    <property type="match status" value="1"/>
</dbReference>
<keyword evidence="5 8" id="KW-0812">Transmembrane</keyword>
<dbReference type="AlphaFoldDB" id="A0A7H4N468"/>
<evidence type="ECO:0000256" key="1">
    <source>
        <dbReference type="ARBA" id="ARBA00004429"/>
    </source>
</evidence>
<evidence type="ECO:0000256" key="8">
    <source>
        <dbReference type="RuleBase" id="RU363032"/>
    </source>
</evidence>
<dbReference type="PROSITE" id="PS50928">
    <property type="entry name" value="ABC_TM1"/>
    <property type="match status" value="1"/>
</dbReference>
<keyword evidence="4" id="KW-0997">Cell inner membrane</keyword>
<dbReference type="Gene3D" id="1.10.3720.10">
    <property type="entry name" value="MetI-like"/>
    <property type="match status" value="1"/>
</dbReference>
<evidence type="ECO:0000256" key="2">
    <source>
        <dbReference type="ARBA" id="ARBA00022448"/>
    </source>
</evidence>
<evidence type="ECO:0000256" key="3">
    <source>
        <dbReference type="ARBA" id="ARBA00022475"/>
    </source>
</evidence>
<comment type="caution">
    <text evidence="10">The sequence shown here is derived from an EMBL/GenBank/DDBJ whole genome shotgun (WGS) entry which is preliminary data.</text>
</comment>
<evidence type="ECO:0000313" key="10">
    <source>
        <dbReference type="EMBL" id="STV77838.1"/>
    </source>
</evidence>
<keyword evidence="2 8" id="KW-0813">Transport</keyword>
<dbReference type="Pfam" id="PF00528">
    <property type="entry name" value="BPD_transp_1"/>
    <property type="match status" value="1"/>
</dbReference>
<dbReference type="GO" id="GO:0005886">
    <property type="term" value="C:plasma membrane"/>
    <property type="evidence" value="ECO:0007669"/>
    <property type="project" value="UniProtKB-SubCell"/>
</dbReference>
<comment type="similarity">
    <text evidence="8">Belongs to the binding-protein-dependent transport system permease family.</text>
</comment>
<evidence type="ECO:0000256" key="4">
    <source>
        <dbReference type="ARBA" id="ARBA00022519"/>
    </source>
</evidence>
<feature type="transmembrane region" description="Helical" evidence="8">
    <location>
        <begin position="151"/>
        <end position="170"/>
    </location>
</feature>
<keyword evidence="3" id="KW-1003">Cell membrane</keyword>
<feature type="transmembrane region" description="Helical" evidence="8">
    <location>
        <begin position="33"/>
        <end position="51"/>
    </location>
</feature>
<accession>A0A7H4N468</accession>
<feature type="transmembrane region" description="Helical" evidence="8">
    <location>
        <begin position="254"/>
        <end position="274"/>
    </location>
</feature>
<keyword evidence="7 8" id="KW-0472">Membrane</keyword>
<dbReference type="EMBL" id="UGKR01000004">
    <property type="protein sequence ID" value="STV77838.1"/>
    <property type="molecule type" value="Genomic_DNA"/>
</dbReference>
<evidence type="ECO:0000256" key="6">
    <source>
        <dbReference type="ARBA" id="ARBA00022989"/>
    </source>
</evidence>
<dbReference type="InterPro" id="IPR000515">
    <property type="entry name" value="MetI-like"/>
</dbReference>
<protein>
    <submittedName>
        <fullName evidence="10">Taurine transport system permease TauC</fullName>
    </submittedName>
</protein>
<dbReference type="InterPro" id="IPR035906">
    <property type="entry name" value="MetI-like_sf"/>
</dbReference>
<feature type="domain" description="ABC transmembrane type-1" evidence="9">
    <location>
        <begin position="85"/>
        <end position="272"/>
    </location>
</feature>
<organism evidence="10 11">
    <name type="scientific">Klebsiella variicola</name>
    <dbReference type="NCBI Taxonomy" id="244366"/>
    <lineage>
        <taxon>Bacteria</taxon>
        <taxon>Pseudomonadati</taxon>
        <taxon>Pseudomonadota</taxon>
        <taxon>Gammaproteobacteria</taxon>
        <taxon>Enterobacterales</taxon>
        <taxon>Enterobacteriaceae</taxon>
        <taxon>Klebsiella/Raoultella group</taxon>
        <taxon>Klebsiella</taxon>
        <taxon>Klebsiella pneumoniae complex</taxon>
    </lineage>
</organism>
<evidence type="ECO:0000256" key="7">
    <source>
        <dbReference type="ARBA" id="ARBA00023136"/>
    </source>
</evidence>
<dbReference type="SUPFAM" id="SSF161098">
    <property type="entry name" value="MetI-like"/>
    <property type="match status" value="1"/>
</dbReference>
<name>A0A7H4N468_KLEVA</name>
<feature type="transmembrane region" description="Helical" evidence="8">
    <location>
        <begin position="214"/>
        <end position="242"/>
    </location>
</feature>
<dbReference type="CDD" id="cd06261">
    <property type="entry name" value="TM_PBP2"/>
    <property type="match status" value="1"/>
</dbReference>
<dbReference type="GO" id="GO:0055085">
    <property type="term" value="P:transmembrane transport"/>
    <property type="evidence" value="ECO:0007669"/>
    <property type="project" value="InterPro"/>
</dbReference>
<feature type="transmembrane region" description="Helical" evidence="8">
    <location>
        <begin position="126"/>
        <end position="145"/>
    </location>
</feature>
<keyword evidence="6 8" id="KW-1133">Transmembrane helix</keyword>
<feature type="transmembrane region" description="Helical" evidence="8">
    <location>
        <begin position="89"/>
        <end position="114"/>
    </location>
</feature>